<dbReference type="NCBIfam" id="TIGR01011">
    <property type="entry name" value="rpsB_bact"/>
    <property type="match status" value="1"/>
</dbReference>
<reference evidence="8 9" key="1">
    <citation type="journal article" date="2018" name="Microbiome">
        <title>Fine metagenomic profile of the Mediterranean stratified and mixed water columns revealed by assembly and recruitment.</title>
        <authorList>
            <person name="Haro-Moreno J.M."/>
            <person name="Lopez-Perez M."/>
            <person name="De La Torre J.R."/>
            <person name="Picazo A."/>
            <person name="Camacho A."/>
            <person name="Rodriguez-Valera F."/>
        </authorList>
    </citation>
    <scope>NUCLEOTIDE SEQUENCE [LARGE SCALE GENOMIC DNA]</scope>
    <source>
        <strain evidence="8">MED-G83</strain>
    </source>
</reference>
<gene>
    <name evidence="5 8" type="primary">rpsB</name>
    <name evidence="8" type="ORF">DBW97_03780</name>
</gene>
<dbReference type="Gene3D" id="1.10.287.610">
    <property type="entry name" value="Helix hairpin bin"/>
    <property type="match status" value="1"/>
</dbReference>
<evidence type="ECO:0000256" key="5">
    <source>
        <dbReference type="HAMAP-Rule" id="MF_00291"/>
    </source>
</evidence>
<dbReference type="GO" id="GO:0022627">
    <property type="term" value="C:cytosolic small ribosomal subunit"/>
    <property type="evidence" value="ECO:0007669"/>
    <property type="project" value="TreeGrafter"/>
</dbReference>
<dbReference type="CDD" id="cd01425">
    <property type="entry name" value="RPS2"/>
    <property type="match status" value="1"/>
</dbReference>
<dbReference type="InterPro" id="IPR001865">
    <property type="entry name" value="Ribosomal_uS2"/>
</dbReference>
<comment type="caution">
    <text evidence="8">The sequence shown here is derived from an EMBL/GenBank/DDBJ whole genome shotgun (WGS) entry which is preliminary data.</text>
</comment>
<evidence type="ECO:0000256" key="2">
    <source>
        <dbReference type="ARBA" id="ARBA00022980"/>
    </source>
</evidence>
<feature type="region of interest" description="Disordered" evidence="7">
    <location>
        <begin position="268"/>
        <end position="299"/>
    </location>
</feature>
<keyword evidence="3 5" id="KW-0687">Ribonucleoprotein</keyword>
<evidence type="ECO:0000313" key="9">
    <source>
        <dbReference type="Proteomes" id="UP000252147"/>
    </source>
</evidence>
<dbReference type="PROSITE" id="PS00963">
    <property type="entry name" value="RIBOSOMAL_S2_2"/>
    <property type="match status" value="1"/>
</dbReference>
<accession>A0A368BKT0</accession>
<dbReference type="AlphaFoldDB" id="A0A368BKT0"/>
<name>A0A368BKT0_9GAMM</name>
<sequence length="342" mass="38513">MSKAKVTIEQLFELGAHFGHRKRFWNPHMEDYIFCEKNNIHIINLYKTQEKILELHDTFRNLSAVGNKIMIVGTKRVASSYVKDFGEKTGMPYISHRWLGGMLTNWKTIKIPINKLLEFEENKSSGQLGGMIKKEAVQLEKEMKKLSLNFDGVKDMKGLPDALFVIDVENENIAVEEALKMGIPVYGLVDTNSNPKNLTNFVPINDDSSKTIKFVLDLLSEAVLDGQDSARKQGLVQKLDGDKGPKVFSLNATTKKVSVKPVEENIEKEKDQVLSQEPEVQNEQPPKVEEKAEVQETSAKMTKSALAKLTKAQLEEKAKELGITIEGKVLKADLVEQVFKVQ</sequence>
<dbReference type="InterPro" id="IPR005706">
    <property type="entry name" value="Ribosomal_uS2_bac/mit/plastid"/>
</dbReference>
<evidence type="ECO:0000256" key="6">
    <source>
        <dbReference type="RuleBase" id="RU003631"/>
    </source>
</evidence>
<dbReference type="Gene3D" id="3.40.50.10490">
    <property type="entry name" value="Glucose-6-phosphate isomerase like protein, domain 1"/>
    <property type="match status" value="1"/>
</dbReference>
<proteinExistence type="inferred from homology"/>
<dbReference type="GO" id="GO:0006412">
    <property type="term" value="P:translation"/>
    <property type="evidence" value="ECO:0007669"/>
    <property type="project" value="UniProtKB-UniRule"/>
</dbReference>
<evidence type="ECO:0000313" key="8">
    <source>
        <dbReference type="EMBL" id="RCL37918.1"/>
    </source>
</evidence>
<dbReference type="GO" id="GO:0003735">
    <property type="term" value="F:structural constituent of ribosome"/>
    <property type="evidence" value="ECO:0007669"/>
    <property type="project" value="InterPro"/>
</dbReference>
<evidence type="ECO:0000256" key="7">
    <source>
        <dbReference type="SAM" id="MobiDB-lite"/>
    </source>
</evidence>
<dbReference type="InterPro" id="IPR018130">
    <property type="entry name" value="Ribosomal_uS2_CS"/>
</dbReference>
<comment type="similarity">
    <text evidence="1 5 6">Belongs to the universal ribosomal protein uS2 family.</text>
</comment>
<evidence type="ECO:0000256" key="4">
    <source>
        <dbReference type="ARBA" id="ARBA00035256"/>
    </source>
</evidence>
<dbReference type="InterPro" id="IPR023591">
    <property type="entry name" value="Ribosomal_uS2_flav_dom_sf"/>
</dbReference>
<evidence type="ECO:0000256" key="3">
    <source>
        <dbReference type="ARBA" id="ARBA00023274"/>
    </source>
</evidence>
<dbReference type="PANTHER" id="PTHR12534:SF0">
    <property type="entry name" value="SMALL RIBOSOMAL SUBUNIT PROTEIN US2M"/>
    <property type="match status" value="1"/>
</dbReference>
<dbReference type="HAMAP" id="MF_00291_B">
    <property type="entry name" value="Ribosomal_uS2_B"/>
    <property type="match status" value="1"/>
</dbReference>
<dbReference type="PANTHER" id="PTHR12534">
    <property type="entry name" value="30S RIBOSOMAL PROTEIN S2 PROKARYOTIC AND ORGANELLAR"/>
    <property type="match status" value="1"/>
</dbReference>
<dbReference type="Pfam" id="PF00318">
    <property type="entry name" value="Ribosomal_S2"/>
    <property type="match status" value="1"/>
</dbReference>
<dbReference type="Proteomes" id="UP000252147">
    <property type="component" value="Unassembled WGS sequence"/>
</dbReference>
<dbReference type="PRINTS" id="PR00395">
    <property type="entry name" value="RIBOSOMALS2"/>
</dbReference>
<organism evidence="8 9">
    <name type="scientific">SAR86 cluster bacterium</name>
    <dbReference type="NCBI Taxonomy" id="2030880"/>
    <lineage>
        <taxon>Bacteria</taxon>
        <taxon>Pseudomonadati</taxon>
        <taxon>Pseudomonadota</taxon>
        <taxon>Gammaproteobacteria</taxon>
        <taxon>SAR86 cluster</taxon>
    </lineage>
</organism>
<dbReference type="SUPFAM" id="SSF52313">
    <property type="entry name" value="Ribosomal protein S2"/>
    <property type="match status" value="1"/>
</dbReference>
<evidence type="ECO:0000256" key="1">
    <source>
        <dbReference type="ARBA" id="ARBA00006242"/>
    </source>
</evidence>
<protein>
    <recommendedName>
        <fullName evidence="4 5">Small ribosomal subunit protein uS2</fullName>
    </recommendedName>
</protein>
<dbReference type="EMBL" id="QOPD01000006">
    <property type="protein sequence ID" value="RCL37918.1"/>
    <property type="molecule type" value="Genomic_DNA"/>
</dbReference>
<feature type="compositionally biased region" description="Polar residues" evidence="7">
    <location>
        <begin position="273"/>
        <end position="284"/>
    </location>
</feature>
<keyword evidence="2 5" id="KW-0689">Ribosomal protein</keyword>